<evidence type="ECO:0000313" key="3">
    <source>
        <dbReference type="EMBL" id="NJP44248.1"/>
    </source>
</evidence>
<dbReference type="Proteomes" id="UP000734511">
    <property type="component" value="Unassembled WGS sequence"/>
</dbReference>
<organism evidence="3 4">
    <name type="scientific">Actinacidiphila epipremni</name>
    <dbReference type="NCBI Taxonomy" id="2053013"/>
    <lineage>
        <taxon>Bacteria</taxon>
        <taxon>Bacillati</taxon>
        <taxon>Actinomycetota</taxon>
        <taxon>Actinomycetes</taxon>
        <taxon>Kitasatosporales</taxon>
        <taxon>Streptomycetaceae</taxon>
        <taxon>Actinacidiphila</taxon>
    </lineage>
</organism>
<accession>A0ABX0ZRH7</accession>
<dbReference type="Pfam" id="PF18970">
    <property type="entry name" value="DUF5709"/>
    <property type="match status" value="1"/>
</dbReference>
<evidence type="ECO:0000256" key="1">
    <source>
        <dbReference type="SAM" id="MobiDB-lite"/>
    </source>
</evidence>
<feature type="domain" description="DUF5709" evidence="2">
    <location>
        <begin position="105"/>
        <end position="152"/>
    </location>
</feature>
<dbReference type="InterPro" id="IPR043763">
    <property type="entry name" value="DUF5709"/>
</dbReference>
<keyword evidence="4" id="KW-1185">Reference proteome</keyword>
<protein>
    <recommendedName>
        <fullName evidence="2">DUF5709 domain-containing protein</fullName>
    </recommendedName>
</protein>
<evidence type="ECO:0000313" key="4">
    <source>
        <dbReference type="Proteomes" id="UP000734511"/>
    </source>
</evidence>
<feature type="compositionally biased region" description="Basic and acidic residues" evidence="1">
    <location>
        <begin position="64"/>
        <end position="81"/>
    </location>
</feature>
<reference evidence="3 4" key="1">
    <citation type="submission" date="2020-03" db="EMBL/GenBank/DDBJ databases">
        <title>WGS of actinomycetes isolated from Thailand.</title>
        <authorList>
            <person name="Thawai C."/>
        </authorList>
    </citation>
    <scope>NUCLEOTIDE SEQUENCE [LARGE SCALE GENOMIC DNA]</scope>
    <source>
        <strain evidence="3 4">PRB2-1</strain>
    </source>
</reference>
<dbReference type="EMBL" id="JAATEJ010000007">
    <property type="protein sequence ID" value="NJP44248.1"/>
    <property type="molecule type" value="Genomic_DNA"/>
</dbReference>
<feature type="compositionally biased region" description="Low complexity" evidence="1">
    <location>
        <begin position="138"/>
        <end position="153"/>
    </location>
</feature>
<name>A0ABX0ZRH7_9ACTN</name>
<proteinExistence type="predicted"/>
<gene>
    <name evidence="3" type="ORF">HCN08_12680</name>
</gene>
<feature type="compositionally biased region" description="Basic and acidic residues" evidence="1">
    <location>
        <begin position="119"/>
        <end position="128"/>
    </location>
</feature>
<feature type="region of interest" description="Disordered" evidence="1">
    <location>
        <begin position="1"/>
        <end position="160"/>
    </location>
</feature>
<sequence length="160" mass="17018">MGDDGTMGDDVYQPDGSEIREDAGPLEPEDTLVDRGIPEVLDEGYSPPEKPRAVDEYGTTAIEQYDRETLDERLPRERPDVPDGAGDGDGLGDASDTDGELLDIEAGDARSGRLVAPDEGVHVRRDGMVGEDVGIDGGAASAEEAAVHVVSDENWPEPEE</sequence>
<comment type="caution">
    <text evidence="3">The sequence shown here is derived from an EMBL/GenBank/DDBJ whole genome shotgun (WGS) entry which is preliminary data.</text>
</comment>
<feature type="compositionally biased region" description="Acidic residues" evidence="1">
    <location>
        <begin position="95"/>
        <end position="106"/>
    </location>
</feature>
<evidence type="ECO:0000259" key="2">
    <source>
        <dbReference type="Pfam" id="PF18970"/>
    </source>
</evidence>